<dbReference type="AlphaFoldDB" id="A0A8H6CFU1"/>
<sequence length="478" mass="52147">MLWPRSVLVEEETPEIGFILLEADVVEPGSGVEELFVLGAIALLKLGSALIDDLLVPTLILGVEGEKVLDTDVMFIPGPGFARVLENNKVLGVSPVVEAVLELRPVLELDELDPFFVLAKEPEELDIKFMLEALLDARLALEFDGPNPVLVLALVLEGDRVVDIGYAPEVLLNATVALEADVLDPMFRLDGATDELMHQGSSRLQRLAEALLDVDMMDPGSMLEAMLEDNMLDIWSVLVEVPAIESPVLIKVLVAWPKLEEGVLEIELTLDPRSETEELEFEEPVPEEALDAGTELEEVMESAVELDSRFTLEVELLELVAALDPGDAALDPGPVLEELLGVALEGALELVLGEVTEEVPEEVFDSGSALEVVLGVVLGAASKKRPLIVWVTAAELALNPGFVVDDELDPGLVQDDELDKPVGKLDDEVEEKLEKAVIPRSMWEDVPDIDNEEVINGELPIEEKLLVDKRLLLDTKDE</sequence>
<keyword evidence="2" id="KW-1185">Reference proteome</keyword>
<comment type="caution">
    <text evidence="1">The sequence shown here is derived from an EMBL/GenBank/DDBJ whole genome shotgun (WGS) entry which is preliminary data.</text>
</comment>
<organism evidence="1 2">
    <name type="scientific">Letharia lupina</name>
    <dbReference type="NCBI Taxonomy" id="560253"/>
    <lineage>
        <taxon>Eukaryota</taxon>
        <taxon>Fungi</taxon>
        <taxon>Dikarya</taxon>
        <taxon>Ascomycota</taxon>
        <taxon>Pezizomycotina</taxon>
        <taxon>Lecanoromycetes</taxon>
        <taxon>OSLEUM clade</taxon>
        <taxon>Lecanoromycetidae</taxon>
        <taxon>Lecanorales</taxon>
        <taxon>Lecanorineae</taxon>
        <taxon>Parmeliaceae</taxon>
        <taxon>Letharia</taxon>
    </lineage>
</organism>
<proteinExistence type="predicted"/>
<dbReference type="Proteomes" id="UP000593566">
    <property type="component" value="Unassembled WGS sequence"/>
</dbReference>
<evidence type="ECO:0000313" key="2">
    <source>
        <dbReference type="Proteomes" id="UP000593566"/>
    </source>
</evidence>
<dbReference type="RefSeq" id="XP_037152033.1">
    <property type="nucleotide sequence ID" value="XM_037291671.1"/>
</dbReference>
<name>A0A8H6CFU1_9LECA</name>
<accession>A0A8H6CFU1</accession>
<protein>
    <submittedName>
        <fullName evidence="1">Uncharacterized protein</fullName>
    </submittedName>
</protein>
<evidence type="ECO:0000313" key="1">
    <source>
        <dbReference type="EMBL" id="KAF6222687.1"/>
    </source>
</evidence>
<dbReference type="GeneID" id="59329152"/>
<gene>
    <name evidence="1" type="ORF">HO133_000734</name>
</gene>
<dbReference type="EMBL" id="JACCJB010000011">
    <property type="protein sequence ID" value="KAF6222687.1"/>
    <property type="molecule type" value="Genomic_DNA"/>
</dbReference>
<reference evidence="1 2" key="1">
    <citation type="journal article" date="2020" name="Genomics">
        <title>Complete, high-quality genomes from long-read metagenomic sequencing of two wolf lichen thalli reveals enigmatic genome architecture.</title>
        <authorList>
            <person name="McKenzie S.K."/>
            <person name="Walston R.F."/>
            <person name="Allen J.L."/>
        </authorList>
    </citation>
    <scope>NUCLEOTIDE SEQUENCE [LARGE SCALE GENOMIC DNA]</scope>
    <source>
        <strain evidence="1">WasteWater1</strain>
    </source>
</reference>